<dbReference type="EMBL" id="JACGXL010000005">
    <property type="protein sequence ID" value="MBA8889068.1"/>
    <property type="molecule type" value="Genomic_DNA"/>
</dbReference>
<dbReference type="Proteomes" id="UP000550401">
    <property type="component" value="Unassembled WGS sequence"/>
</dbReference>
<dbReference type="AlphaFoldDB" id="A0A839F698"/>
<protein>
    <submittedName>
        <fullName evidence="1">Carbon monoxide dehydrogenase subunit G</fullName>
    </submittedName>
</protein>
<dbReference type="Gene3D" id="3.30.530.20">
    <property type="match status" value="1"/>
</dbReference>
<gene>
    <name evidence="1" type="ORF">FHW12_003304</name>
</gene>
<dbReference type="CDD" id="cd07821">
    <property type="entry name" value="PYR_PYL_RCAR_like"/>
    <property type="match status" value="1"/>
</dbReference>
<dbReference type="RefSeq" id="WP_182532105.1">
    <property type="nucleotide sequence ID" value="NZ_JACGXL010000005.1"/>
</dbReference>
<accession>A0A839F698</accession>
<organism evidence="1 2">
    <name type="scientific">Dokdonella fugitiva</name>
    <dbReference type="NCBI Taxonomy" id="328517"/>
    <lineage>
        <taxon>Bacteria</taxon>
        <taxon>Pseudomonadati</taxon>
        <taxon>Pseudomonadota</taxon>
        <taxon>Gammaproteobacteria</taxon>
        <taxon>Lysobacterales</taxon>
        <taxon>Rhodanobacteraceae</taxon>
        <taxon>Dokdonella</taxon>
    </lineage>
</organism>
<dbReference type="SUPFAM" id="SSF55961">
    <property type="entry name" value="Bet v1-like"/>
    <property type="match status" value="1"/>
</dbReference>
<comment type="caution">
    <text evidence="1">The sequence shown here is derived from an EMBL/GenBank/DDBJ whole genome shotgun (WGS) entry which is preliminary data.</text>
</comment>
<reference evidence="1 2" key="1">
    <citation type="submission" date="2020-07" db="EMBL/GenBank/DDBJ databases">
        <title>Genomic Encyclopedia of Type Strains, Phase IV (KMG-V): Genome sequencing to study the core and pangenomes of soil and plant-associated prokaryotes.</title>
        <authorList>
            <person name="Whitman W."/>
        </authorList>
    </citation>
    <scope>NUCLEOTIDE SEQUENCE [LARGE SCALE GENOMIC DNA]</scope>
    <source>
        <strain evidence="1 2">RH2WT43</strain>
    </source>
</reference>
<proteinExistence type="predicted"/>
<sequence>MATIVREFLLDAAPEEVWDAARDVGALHTRLVPGFVVDTVLEDGARRVTFTGGFVARERIVDVDDARRRIAWSVVGSAHREHHSASLQLFADGARTRAVWIADVLPNDAAPAVDAMIGQGIAAMQRRFAAPSLAAQR</sequence>
<dbReference type="Pfam" id="PF10604">
    <property type="entry name" value="Polyketide_cyc2"/>
    <property type="match status" value="1"/>
</dbReference>
<evidence type="ECO:0000313" key="1">
    <source>
        <dbReference type="EMBL" id="MBA8889068.1"/>
    </source>
</evidence>
<dbReference type="InterPro" id="IPR023393">
    <property type="entry name" value="START-like_dom_sf"/>
</dbReference>
<evidence type="ECO:0000313" key="2">
    <source>
        <dbReference type="Proteomes" id="UP000550401"/>
    </source>
</evidence>
<keyword evidence="2" id="KW-1185">Reference proteome</keyword>
<name>A0A839F698_9GAMM</name>
<dbReference type="InterPro" id="IPR019587">
    <property type="entry name" value="Polyketide_cyclase/dehydratase"/>
</dbReference>